<dbReference type="InterPro" id="IPR013767">
    <property type="entry name" value="PAS_fold"/>
</dbReference>
<dbReference type="EMBL" id="SMAJ01000002">
    <property type="protein sequence ID" value="TCT10459.1"/>
    <property type="molecule type" value="Genomic_DNA"/>
</dbReference>
<protein>
    <submittedName>
        <fullName evidence="2">PAS domain S-box-containing protein</fullName>
    </submittedName>
</protein>
<dbReference type="Proteomes" id="UP000295525">
    <property type="component" value="Unassembled WGS sequence"/>
</dbReference>
<gene>
    <name evidence="2" type="ORF">EDC26_102419</name>
</gene>
<keyword evidence="3" id="KW-1185">Reference proteome</keyword>
<dbReference type="RefSeq" id="WP_132580028.1">
    <property type="nucleotide sequence ID" value="NZ_SMAJ01000002.1"/>
</dbReference>
<comment type="caution">
    <text evidence="2">The sequence shown here is derived from an EMBL/GenBank/DDBJ whole genome shotgun (WGS) entry which is preliminary data.</text>
</comment>
<reference evidence="2 3" key="1">
    <citation type="submission" date="2019-03" db="EMBL/GenBank/DDBJ databases">
        <title>Genomic Encyclopedia of Type Strains, Phase IV (KMG-IV): sequencing the most valuable type-strain genomes for metagenomic binning, comparative biology and taxonomic classification.</title>
        <authorList>
            <person name="Goeker M."/>
        </authorList>
    </citation>
    <scope>NUCLEOTIDE SEQUENCE [LARGE SCALE GENOMIC DNA]</scope>
    <source>
        <strain evidence="2 3">DSM 24591</strain>
    </source>
</reference>
<dbReference type="OrthoDB" id="9792869at2"/>
<proteinExistence type="predicted"/>
<evidence type="ECO:0000313" key="2">
    <source>
        <dbReference type="EMBL" id="TCT10459.1"/>
    </source>
</evidence>
<accession>A0A4R3MDU1</accession>
<name>A0A4R3MDU1_9BURK</name>
<organism evidence="2 3">
    <name type="scientific">Paralcaligenes ureilyticus</name>
    <dbReference type="NCBI Taxonomy" id="627131"/>
    <lineage>
        <taxon>Bacteria</taxon>
        <taxon>Pseudomonadati</taxon>
        <taxon>Pseudomonadota</taxon>
        <taxon>Betaproteobacteria</taxon>
        <taxon>Burkholderiales</taxon>
        <taxon>Alcaligenaceae</taxon>
        <taxon>Paralcaligenes</taxon>
    </lineage>
</organism>
<evidence type="ECO:0000313" key="3">
    <source>
        <dbReference type="Proteomes" id="UP000295525"/>
    </source>
</evidence>
<dbReference type="Pfam" id="PF00989">
    <property type="entry name" value="PAS"/>
    <property type="match status" value="1"/>
</dbReference>
<dbReference type="NCBIfam" id="TIGR00229">
    <property type="entry name" value="sensory_box"/>
    <property type="match status" value="1"/>
</dbReference>
<dbReference type="PROSITE" id="PS50112">
    <property type="entry name" value="PAS"/>
    <property type="match status" value="1"/>
</dbReference>
<dbReference type="SMART" id="SM00091">
    <property type="entry name" value="PAS"/>
    <property type="match status" value="1"/>
</dbReference>
<sequence>MTDLHTLALEQTADAVIVIDKQGIIRIWNQAAERLFEFSTAEAIGANVDLIIPERLREAHWRGFSHAIEAGKTRLGGVPTRTRALCKSNNKLYVQMSFAVVLDASGQSIGAVAMARRMDA</sequence>
<dbReference type="Gene3D" id="3.30.450.20">
    <property type="entry name" value="PAS domain"/>
    <property type="match status" value="1"/>
</dbReference>
<dbReference type="GO" id="GO:0006355">
    <property type="term" value="P:regulation of DNA-templated transcription"/>
    <property type="evidence" value="ECO:0007669"/>
    <property type="project" value="InterPro"/>
</dbReference>
<dbReference type="AlphaFoldDB" id="A0A4R3MDU1"/>
<dbReference type="InterPro" id="IPR000014">
    <property type="entry name" value="PAS"/>
</dbReference>
<dbReference type="InterPro" id="IPR035965">
    <property type="entry name" value="PAS-like_dom_sf"/>
</dbReference>
<dbReference type="CDD" id="cd00130">
    <property type="entry name" value="PAS"/>
    <property type="match status" value="1"/>
</dbReference>
<evidence type="ECO:0000259" key="1">
    <source>
        <dbReference type="PROSITE" id="PS50112"/>
    </source>
</evidence>
<feature type="domain" description="PAS" evidence="1">
    <location>
        <begin position="8"/>
        <end position="71"/>
    </location>
</feature>
<dbReference type="SUPFAM" id="SSF55785">
    <property type="entry name" value="PYP-like sensor domain (PAS domain)"/>
    <property type="match status" value="1"/>
</dbReference>